<comment type="caution">
    <text evidence="4">The sequence shown here is derived from an EMBL/GenBank/DDBJ whole genome shotgun (WGS) entry which is preliminary data.</text>
</comment>
<keyword evidence="2 4" id="KW-0418">Kinase</keyword>
<organism evidence="4 5">
    <name type="scientific">Hymenobacter mellowenesis</name>
    <dbReference type="NCBI Taxonomy" id="3063995"/>
    <lineage>
        <taxon>Bacteria</taxon>
        <taxon>Pseudomonadati</taxon>
        <taxon>Bacteroidota</taxon>
        <taxon>Cytophagia</taxon>
        <taxon>Cytophagales</taxon>
        <taxon>Hymenobacteraceae</taxon>
        <taxon>Hymenobacter</taxon>
    </lineage>
</organism>
<dbReference type="Pfam" id="PF00294">
    <property type="entry name" value="PfkB"/>
    <property type="match status" value="1"/>
</dbReference>
<name>A0ABT9AJ90_9BACT</name>
<dbReference type="Pfam" id="PF05014">
    <property type="entry name" value="Nuc_deoxyrib_tr"/>
    <property type="match status" value="1"/>
</dbReference>
<dbReference type="Proteomes" id="UP001167796">
    <property type="component" value="Unassembled WGS sequence"/>
</dbReference>
<dbReference type="EMBL" id="JAUQSX010000026">
    <property type="protein sequence ID" value="MDO7849941.1"/>
    <property type="molecule type" value="Genomic_DNA"/>
</dbReference>
<gene>
    <name evidence="4" type="ORF">Q5H92_26515</name>
</gene>
<feature type="domain" description="Carbohydrate kinase PfkB" evidence="3">
    <location>
        <begin position="149"/>
        <end position="254"/>
    </location>
</feature>
<dbReference type="PANTHER" id="PTHR10584">
    <property type="entry name" value="SUGAR KINASE"/>
    <property type="match status" value="1"/>
</dbReference>
<dbReference type="InterPro" id="IPR007710">
    <property type="entry name" value="Nucleoside_deoxyribTrfase"/>
</dbReference>
<evidence type="ECO:0000259" key="3">
    <source>
        <dbReference type="Pfam" id="PF00294"/>
    </source>
</evidence>
<dbReference type="InterPro" id="IPR029056">
    <property type="entry name" value="Ribokinase-like"/>
</dbReference>
<dbReference type="SUPFAM" id="SSF53613">
    <property type="entry name" value="Ribokinase-like"/>
    <property type="match status" value="1"/>
</dbReference>
<dbReference type="InterPro" id="IPR011611">
    <property type="entry name" value="PfkB_dom"/>
</dbReference>
<proteinExistence type="predicted"/>
<keyword evidence="1" id="KW-0808">Transferase</keyword>
<evidence type="ECO:0000313" key="5">
    <source>
        <dbReference type="Proteomes" id="UP001167796"/>
    </source>
</evidence>
<protein>
    <submittedName>
        <fullName evidence="4">PfkB family carbohydrate kinase</fullName>
    </submittedName>
</protein>
<evidence type="ECO:0000313" key="4">
    <source>
        <dbReference type="EMBL" id="MDO7849941.1"/>
    </source>
</evidence>
<dbReference type="GO" id="GO:0016301">
    <property type="term" value="F:kinase activity"/>
    <property type="evidence" value="ECO:0007669"/>
    <property type="project" value="UniProtKB-KW"/>
</dbReference>
<dbReference type="Gene3D" id="3.40.1190.20">
    <property type="match status" value="1"/>
</dbReference>
<dbReference type="Gene3D" id="3.40.50.450">
    <property type="match status" value="1"/>
</dbReference>
<evidence type="ECO:0000256" key="1">
    <source>
        <dbReference type="ARBA" id="ARBA00022679"/>
    </source>
</evidence>
<sequence length="396" mass="43424">MKPELTIVGGTYLELCIEPESQELYGSGMRAAAALSRNVTQLKFISCVGQDYVEVANSVANAFGFQASFEVIDSTVSFTYYHPLSTPVIYPESALAEEKFLMQPIKAEALLVYGQIEAKVFVEGNYVVYDPQNHVPWRETGSKANHLALVLNSNEAYLLSGLSKSADLESVGKFLLEKENAEVVIIKNGSKGALSFDKREVCSIPLFKTDKVWPIGSGDIFSAAFAWQWMVEKKSAGEAARIASLCTAYYCQSRLLPLPLELPVLQALPAKADGQIVYLAGPFFTIAERWLINELRDKLTEFGNRVFSPMHDVGPGTPHDVVKPDLDGITQSSVVLAVASGLDAGTLFEIGYARALGKRVVVYAENTTEHDLTMMIGSDCEIVEDFSTAIYQTSWQ</sequence>
<reference evidence="4" key="1">
    <citation type="submission" date="2023-07" db="EMBL/GenBank/DDBJ databases">
        <authorList>
            <person name="Kim M.K."/>
        </authorList>
    </citation>
    <scope>NUCLEOTIDE SEQUENCE</scope>
    <source>
        <strain evidence="4">M29</strain>
    </source>
</reference>
<accession>A0ABT9AJ90</accession>
<keyword evidence="5" id="KW-1185">Reference proteome</keyword>
<dbReference type="PANTHER" id="PTHR10584:SF166">
    <property type="entry name" value="RIBOKINASE"/>
    <property type="match status" value="1"/>
</dbReference>
<dbReference type="RefSeq" id="WP_305014600.1">
    <property type="nucleotide sequence ID" value="NZ_JAUQSX010000026.1"/>
</dbReference>
<dbReference type="SUPFAM" id="SSF52309">
    <property type="entry name" value="N-(deoxy)ribosyltransferase-like"/>
    <property type="match status" value="1"/>
</dbReference>
<evidence type="ECO:0000256" key="2">
    <source>
        <dbReference type="ARBA" id="ARBA00022777"/>
    </source>
</evidence>